<sequence length="111" mass="12958">MTFDEVSRDILRFRDERDWKQFHNPKDLAISVSLEAAELLECFQWSGADLECADREPHMEEELADVMIYCVMLADRLGVDSVEAMRRKLEQNARKYPVGKARGRSSKYTEL</sequence>
<accession>A0A6N7X8I2</accession>
<reference evidence="1 2" key="1">
    <citation type="submission" date="2019-08" db="EMBL/GenBank/DDBJ databases">
        <title>In-depth cultivation of the pig gut microbiome towards novel bacterial diversity and tailored functional studies.</title>
        <authorList>
            <person name="Wylensek D."/>
            <person name="Hitch T.C.A."/>
            <person name="Clavel T."/>
        </authorList>
    </citation>
    <scope>NUCLEOTIDE SEQUENCE [LARGE SCALE GENOMIC DNA]</scope>
    <source>
        <strain evidence="1 2">WB01_CNA04</strain>
    </source>
</reference>
<dbReference type="PANTHER" id="PTHR46523">
    <property type="entry name" value="DCTP PYROPHOSPHATASE 1"/>
    <property type="match status" value="1"/>
</dbReference>
<dbReference type="GO" id="GO:0047429">
    <property type="term" value="F:nucleoside triphosphate diphosphatase activity"/>
    <property type="evidence" value="ECO:0007669"/>
    <property type="project" value="InterPro"/>
</dbReference>
<proteinExistence type="predicted"/>
<dbReference type="GO" id="GO:0009143">
    <property type="term" value="P:nucleoside triphosphate catabolic process"/>
    <property type="evidence" value="ECO:0007669"/>
    <property type="project" value="InterPro"/>
</dbReference>
<dbReference type="Proteomes" id="UP000434342">
    <property type="component" value="Unassembled WGS sequence"/>
</dbReference>
<dbReference type="SUPFAM" id="SSF101386">
    <property type="entry name" value="all-alpha NTP pyrophosphatases"/>
    <property type="match status" value="1"/>
</dbReference>
<dbReference type="Gene3D" id="1.10.287.1080">
    <property type="entry name" value="MazG-like"/>
    <property type="match status" value="1"/>
</dbReference>
<protein>
    <submittedName>
        <fullName evidence="1">Nucleotide pyrophosphohydrolase</fullName>
    </submittedName>
</protein>
<evidence type="ECO:0000313" key="1">
    <source>
        <dbReference type="EMBL" id="MST59517.1"/>
    </source>
</evidence>
<dbReference type="PIRSF" id="PIRSF029826">
    <property type="entry name" value="UCP029826_pph"/>
    <property type="match status" value="1"/>
</dbReference>
<dbReference type="InterPro" id="IPR052555">
    <property type="entry name" value="dCTP_Pyrophosphatase"/>
</dbReference>
<dbReference type="AlphaFoldDB" id="A0A6N7X8I2"/>
<dbReference type="EMBL" id="VUND01000001">
    <property type="protein sequence ID" value="MST59517.1"/>
    <property type="molecule type" value="Genomic_DNA"/>
</dbReference>
<comment type="caution">
    <text evidence="1">The sequence shown here is derived from an EMBL/GenBank/DDBJ whole genome shotgun (WGS) entry which is preliminary data.</text>
</comment>
<gene>
    <name evidence="1" type="ORF">FYJ69_01125</name>
</gene>
<organism evidence="1 2">
    <name type="scientific">Parafannyhessea umbonata</name>
    <dbReference type="NCBI Taxonomy" id="604330"/>
    <lineage>
        <taxon>Bacteria</taxon>
        <taxon>Bacillati</taxon>
        <taxon>Actinomycetota</taxon>
        <taxon>Coriobacteriia</taxon>
        <taxon>Coriobacteriales</taxon>
        <taxon>Atopobiaceae</taxon>
        <taxon>Parafannyhessea</taxon>
    </lineage>
</organism>
<dbReference type="RefSeq" id="WP_154539349.1">
    <property type="nucleotide sequence ID" value="NZ_VUND01000001.1"/>
</dbReference>
<dbReference type="InterPro" id="IPR025984">
    <property type="entry name" value="DCTPP"/>
</dbReference>
<evidence type="ECO:0000313" key="2">
    <source>
        <dbReference type="Proteomes" id="UP000434342"/>
    </source>
</evidence>
<dbReference type="Pfam" id="PF12643">
    <property type="entry name" value="MazG-like"/>
    <property type="match status" value="1"/>
</dbReference>
<dbReference type="PANTHER" id="PTHR46523:SF1">
    <property type="entry name" value="DCTP PYROPHOSPHATASE 1"/>
    <property type="match status" value="1"/>
</dbReference>
<name>A0A6N7X8I2_9ACTN</name>
<keyword evidence="1" id="KW-0378">Hydrolase</keyword>
<dbReference type="CDD" id="cd11537">
    <property type="entry name" value="NTP-PPase_RS21-C6_like"/>
    <property type="match status" value="1"/>
</dbReference>